<dbReference type="PANTHER" id="PTHR12389">
    <property type="entry name" value="ZINC FINGER PROTEIN 294"/>
    <property type="match status" value="1"/>
</dbReference>
<keyword evidence="1" id="KW-0479">Metal-binding</keyword>
<comment type="pathway">
    <text evidence="1">Protein modification; protein ubiquitination.</text>
</comment>
<dbReference type="Proteomes" id="UP001148786">
    <property type="component" value="Unassembled WGS sequence"/>
</dbReference>
<evidence type="ECO:0000256" key="1">
    <source>
        <dbReference type="RuleBase" id="RU367090"/>
    </source>
</evidence>
<comment type="similarity">
    <text evidence="1">Belongs to the LTN1 family.</text>
</comment>
<accession>A0A9W8JNY7</accession>
<dbReference type="AlphaFoldDB" id="A0A9W8JNY7"/>
<evidence type="ECO:0000313" key="5">
    <source>
        <dbReference type="Proteomes" id="UP001148786"/>
    </source>
</evidence>
<dbReference type="Pfam" id="PF22999">
    <property type="entry name" value="LTN1_E3_ligase_6th"/>
    <property type="match status" value="1"/>
</dbReference>
<comment type="caution">
    <text evidence="4">The sequence shown here is derived from an EMBL/GenBank/DDBJ whole genome shotgun (WGS) entry which is preliminary data.</text>
</comment>
<dbReference type="GO" id="GO:0061630">
    <property type="term" value="F:ubiquitin protein ligase activity"/>
    <property type="evidence" value="ECO:0007669"/>
    <property type="project" value="UniProtKB-UniRule"/>
</dbReference>
<dbReference type="SUPFAM" id="SSF48371">
    <property type="entry name" value="ARM repeat"/>
    <property type="match status" value="1"/>
</dbReference>
<sequence length="383" mass="42235">MDEEVESAMLSVFVHLAPILQNVPGGHWPFVFDVLEGVLDRAKGEDVDDASSDSDSGSKEGKEGGEEDGATLVGLARALRLVIVLEDLAKRNKSLMEEWKERRMGVLTTIRDLGVLGNDSGKSLSAPRSACRELVLSIVQHLPESLIDQDTLPKMCHLIEDPSPKVQKMAYELLRAAARKRTEYFVIEAGVDTESVVKSTLPEELLEIVQREVNFGFVGQAAGEGEGGEGEGAEAQGENLFGYLLGWMLVFDLFQDASFKVKASYIEQLRNLDLVVGHFIPAFLSILRLDHGLVKAFKLEPWGVDKFYVELYNPGSPHALRVLTAHVYYRALLTVPSLVHAWVLDTKDRQLTGALTAYTAAHFSPVLIRAELEHPPPPLALRV</sequence>
<dbReference type="GO" id="GO:1990112">
    <property type="term" value="C:RQC complex"/>
    <property type="evidence" value="ECO:0007669"/>
    <property type="project" value="UniProtKB-UniRule"/>
</dbReference>
<dbReference type="GO" id="GO:0043023">
    <property type="term" value="F:ribosomal large subunit binding"/>
    <property type="evidence" value="ECO:0007669"/>
    <property type="project" value="TreeGrafter"/>
</dbReference>
<comment type="function">
    <text evidence="1">E3 ubiquitin-protein ligase. Component of the ribosome quality control complex (RQC), a ribosome-associated complex that mediates ubiquitination and extraction of incompletely synthesized nascent chains for proteasomal degradation.</text>
</comment>
<proteinExistence type="inferred from homology"/>
<keyword evidence="1" id="KW-0833">Ubl conjugation pathway</keyword>
<organism evidence="4 5">
    <name type="scientific">Agrocybe chaxingu</name>
    <dbReference type="NCBI Taxonomy" id="84603"/>
    <lineage>
        <taxon>Eukaryota</taxon>
        <taxon>Fungi</taxon>
        <taxon>Dikarya</taxon>
        <taxon>Basidiomycota</taxon>
        <taxon>Agaricomycotina</taxon>
        <taxon>Agaricomycetes</taxon>
        <taxon>Agaricomycetidae</taxon>
        <taxon>Agaricales</taxon>
        <taxon>Agaricineae</taxon>
        <taxon>Strophariaceae</taxon>
        <taxon>Agrocybe</taxon>
    </lineage>
</organism>
<reference evidence="4" key="1">
    <citation type="submission" date="2022-07" db="EMBL/GenBank/DDBJ databases">
        <title>Genome Sequence of Agrocybe chaxingu.</title>
        <authorList>
            <person name="Buettner E."/>
        </authorList>
    </citation>
    <scope>NUCLEOTIDE SEQUENCE</scope>
    <source>
        <strain evidence="4">MP-N11</strain>
    </source>
</reference>
<keyword evidence="1" id="KW-0862">Zinc</keyword>
<feature type="region of interest" description="Disordered" evidence="2">
    <location>
        <begin position="44"/>
        <end position="69"/>
    </location>
</feature>
<dbReference type="PANTHER" id="PTHR12389:SF0">
    <property type="entry name" value="E3 UBIQUITIN-PROTEIN LIGASE LISTERIN"/>
    <property type="match status" value="1"/>
</dbReference>
<dbReference type="GO" id="GO:0008270">
    <property type="term" value="F:zinc ion binding"/>
    <property type="evidence" value="ECO:0007669"/>
    <property type="project" value="UniProtKB-KW"/>
</dbReference>
<dbReference type="InterPro" id="IPR016024">
    <property type="entry name" value="ARM-type_fold"/>
</dbReference>
<feature type="domain" description="E3 ubiquitin-protein ligase listerin HEAT repeat region" evidence="3">
    <location>
        <begin position="146"/>
        <end position="374"/>
    </location>
</feature>
<dbReference type="EC" id="2.3.2.27" evidence="1"/>
<dbReference type="EMBL" id="JANKHO010003457">
    <property type="protein sequence ID" value="KAJ3483401.1"/>
    <property type="molecule type" value="Genomic_DNA"/>
</dbReference>
<dbReference type="InterPro" id="IPR039795">
    <property type="entry name" value="LTN1/Rkr1"/>
</dbReference>
<name>A0A9W8JNY7_9AGAR</name>
<evidence type="ECO:0000313" key="4">
    <source>
        <dbReference type="EMBL" id="KAJ3483401.1"/>
    </source>
</evidence>
<dbReference type="InterPro" id="IPR054477">
    <property type="entry name" value="LTN1_E3_ligase_6th"/>
</dbReference>
<evidence type="ECO:0000256" key="2">
    <source>
        <dbReference type="SAM" id="MobiDB-lite"/>
    </source>
</evidence>
<comment type="catalytic activity">
    <reaction evidence="1">
        <text>S-ubiquitinyl-[E2 ubiquitin-conjugating enzyme]-L-cysteine + [acceptor protein]-L-lysine = [E2 ubiquitin-conjugating enzyme]-L-cysteine + N(6)-ubiquitinyl-[acceptor protein]-L-lysine.</text>
        <dbReference type="EC" id="2.3.2.27"/>
    </reaction>
</comment>
<protein>
    <recommendedName>
        <fullName evidence="1">E3 ubiquitin-protein ligase listerin</fullName>
        <ecNumber evidence="1">2.3.2.27</ecNumber>
    </recommendedName>
    <alternativeName>
        <fullName evidence="1">RING-type E3 ubiquitin transferase listerin</fullName>
    </alternativeName>
</protein>
<comment type="subunit">
    <text evidence="1">Component of the ribosome quality control complex (RQC).</text>
</comment>
<evidence type="ECO:0000259" key="3">
    <source>
        <dbReference type="Pfam" id="PF22999"/>
    </source>
</evidence>
<gene>
    <name evidence="4" type="ORF">NLJ89_g12065</name>
</gene>
<keyword evidence="5" id="KW-1185">Reference proteome</keyword>
<keyword evidence="1" id="KW-0808">Transferase</keyword>
<keyword evidence="1" id="KW-0863">Zinc-finger</keyword>
<dbReference type="GO" id="GO:0072344">
    <property type="term" value="P:rescue of stalled ribosome"/>
    <property type="evidence" value="ECO:0007669"/>
    <property type="project" value="UniProtKB-UniRule"/>
</dbReference>
<dbReference type="OrthoDB" id="6108at2759"/>
<dbReference type="GO" id="GO:1990116">
    <property type="term" value="P:ribosome-associated ubiquitin-dependent protein catabolic process"/>
    <property type="evidence" value="ECO:0007669"/>
    <property type="project" value="UniProtKB-UniRule"/>
</dbReference>
<dbReference type="GO" id="GO:0005829">
    <property type="term" value="C:cytosol"/>
    <property type="evidence" value="ECO:0007669"/>
    <property type="project" value="UniProtKB-UniRule"/>
</dbReference>